<reference evidence="2 3" key="1">
    <citation type="submission" date="2024-03" db="EMBL/GenBank/DDBJ databases">
        <authorList>
            <person name="Gkanogiannis A."/>
            <person name="Becerra Lopez-Lavalle L."/>
        </authorList>
    </citation>
    <scope>NUCLEOTIDE SEQUENCE [LARGE SCALE GENOMIC DNA]</scope>
</reference>
<feature type="region of interest" description="Disordered" evidence="1">
    <location>
        <begin position="595"/>
        <end position="637"/>
    </location>
</feature>
<evidence type="ECO:0000313" key="3">
    <source>
        <dbReference type="Proteomes" id="UP001642487"/>
    </source>
</evidence>
<dbReference type="EMBL" id="OZ021741">
    <property type="protein sequence ID" value="CAK9326407.1"/>
    <property type="molecule type" value="Genomic_DNA"/>
</dbReference>
<sequence length="1649" mass="181824">MGSEAKTEAENSPAPKLLSSHNSIAQITPPSSPLCFLPRFALTAMHLVAVALSINDHGSRRQKPHMIIQVSMRKNCNITLQDSVGGYLRNNSIVSLGRNFAPLASRPGFCSDTLEGQPLNTNGYMFGGQSFQTEHSQQAFLGENTGYDPHFLMLRGLSVLKSHQEYAPVDSPTLTTNSERSEITEASTDFNFLGGSQQLVRGQQQLDTSQLQSMQQSTYNDMQLLQQQMMFKQMQDIHRQQQLQQFDDARQQGSQNQISAFTRHSTGSQYPSYINGTSISDSSEMFMNRAHLGGSSAAQGLYNQLMFSQEKGQSFHSTVLVPQQLDESNYRTPISSGRGSMGQYSQLQGIDRDSCGLLTKAGGNCLKPTMQPVFSSSSVGNINTVSAGHFALPQMGRSKQGFQVKNLFDQIPNQGLDAGMRPDIIQQKNSLQANGSFTEFQGGQGGAGWLGSTQQKVTQLDASQYFVPLDPIEQKILYNMDHNMWDTSLGKCSNVSNGSFETNLVHSDYSDALPSIQSGSWSALMQSAVAEASSSDTGIQEEWSGLTFQNTELSTENQHSNIVDSKKEQSAWYENSLHSTSSLSSRPYANFNDSGMSSSFPGFQQSGIQPSLEQTERLCPEDSHELNQNPSEKTGEWLDNKSAQKRIGDQSQHVQQHEHLSKSLASQLYEQPEYDKPPQQITTSHDNVNQSHGKPLGRVNEVTHNRSDYSDFRQLENMKHVNISMNSEENDIMRKKNSQISNDPTVLQNAFDKAGDSFIDKLQQKSNSRDQYMLKQLSSQGQGHFQQSYLFDASSNAVNSEKGQLTGFQRNLKPSDGIPRGNLDASTNFFKSTGSIGQTPYNQTSENVNGHLQNVDRSKENSAIPLYSPVGSSPLSMMAEAVFPNPSVSQHHNQSPSQGFPMRLLHPSQQVPYSNKISSSQGLLQLSSNLDTRPVNSGFVEKNQTLLASSSPTQSMPPSQNMHWDEKTHCVGEAVAGTSLFLPPHFVSDENQGQFASGAPAVCLSPQASLPSAASRYPQYGLSSSQDTSRQINSNISGKQYPVFEALPISQPLSMSRIGQQGGLLARQQNIWLNNTSQQRNASAEANKIGLNNTLEAASLAPLGFNDQTSQKCGLQLMESEMIPTNSQDYHKDEIPEQRTNSYVYNTLLADGVARKITNTNAFPSGLLLGNPHQQDLNSVQIEDKNLTTCEGDFPSDNFSKFPHVAGQQYSLQKGKLMKNVETEPKGVQDAQQLTTISKENSTREDANHGQGFASEISSSPSENRKMLNLLAAGGREDYKVKSLSEKPPNACSTGFTSDGQEAVNEFNRKNMEGDNEENSQINPLSVSSWFKFRNEQLLAKHSGGHFSLLKPSDNLCKQSSLDGIASADVNLSGRFWPTAATTTVGTDLTGSYGLPSTVTVETGAIVRPKKRKFDSSELQPWHLEVQGSQRIVNIVNIRVAEQDWAETTNRLTEKMVNEVEMVEDGYVMLRSKRRLIMTTQLLQQLVCPAPTFFLSADASSSYDSVIYFILRASLGDTCSLMCGQRNDVRVSTLHNRNAMSEDTVKCTDDKYIEKTVERFYARAGKLESDLQRLDRTASIVDLMVECQDLERVSVINRFAKFHIRQAELSGNASSNGLVPLSPKSCPQRYVTVHPIPNHLPEGVQCLSL</sequence>
<dbReference type="PANTHER" id="PTHR31267:SF2">
    <property type="entry name" value="EXPRESSED PROTEIN"/>
    <property type="match status" value="1"/>
</dbReference>
<evidence type="ECO:0000256" key="1">
    <source>
        <dbReference type="SAM" id="MobiDB-lite"/>
    </source>
</evidence>
<feature type="compositionally biased region" description="Basic and acidic residues" evidence="1">
    <location>
        <begin position="614"/>
        <end position="625"/>
    </location>
</feature>
<feature type="region of interest" description="Disordered" evidence="1">
    <location>
        <begin position="1238"/>
        <end position="1261"/>
    </location>
</feature>
<keyword evidence="3" id="KW-1185">Reference proteome</keyword>
<dbReference type="Proteomes" id="UP001642487">
    <property type="component" value="Chromosome 7"/>
</dbReference>
<protein>
    <submittedName>
        <fullName evidence="2">Uncharacterized protein</fullName>
    </submittedName>
</protein>
<feature type="compositionally biased region" description="Polar residues" evidence="1">
    <location>
        <begin position="595"/>
        <end position="613"/>
    </location>
</feature>
<evidence type="ECO:0000313" key="2">
    <source>
        <dbReference type="EMBL" id="CAK9326407.1"/>
    </source>
</evidence>
<accession>A0ABP0Z6Z4</accession>
<gene>
    <name evidence="2" type="ORF">CITCOLO1_LOCUS18756</name>
</gene>
<name>A0ABP0Z6Z4_9ROSI</name>
<organism evidence="2 3">
    <name type="scientific">Citrullus colocynthis</name>
    <name type="common">colocynth</name>
    <dbReference type="NCBI Taxonomy" id="252529"/>
    <lineage>
        <taxon>Eukaryota</taxon>
        <taxon>Viridiplantae</taxon>
        <taxon>Streptophyta</taxon>
        <taxon>Embryophyta</taxon>
        <taxon>Tracheophyta</taxon>
        <taxon>Spermatophyta</taxon>
        <taxon>Magnoliopsida</taxon>
        <taxon>eudicotyledons</taxon>
        <taxon>Gunneridae</taxon>
        <taxon>Pentapetalae</taxon>
        <taxon>rosids</taxon>
        <taxon>fabids</taxon>
        <taxon>Cucurbitales</taxon>
        <taxon>Cucurbitaceae</taxon>
        <taxon>Benincaseae</taxon>
        <taxon>Citrullus</taxon>
    </lineage>
</organism>
<proteinExistence type="predicted"/>
<dbReference type="PANTHER" id="PTHR31267">
    <property type="entry name" value="DENTIN SIALOPHOSPHOPROTEIN-LIKE PROTEIN"/>
    <property type="match status" value="1"/>
</dbReference>